<reference evidence="4" key="1">
    <citation type="submission" date="2021-04" db="EMBL/GenBank/DDBJ databases">
        <title>Genome based classification of Actinospica acidithermotolerans sp. nov., an actinobacterium isolated from an Indonesian hot spring.</title>
        <authorList>
            <person name="Kusuma A.B."/>
            <person name="Putra K.E."/>
            <person name="Nafisah S."/>
            <person name="Loh J."/>
            <person name="Nouioui I."/>
            <person name="Goodfellow M."/>
        </authorList>
    </citation>
    <scope>NUCLEOTIDE SEQUENCE</scope>
    <source>
        <strain evidence="4">MGRD01-02</strain>
    </source>
</reference>
<keyword evidence="5" id="KW-1185">Reference proteome</keyword>
<keyword evidence="2" id="KW-0812">Transmembrane</keyword>
<dbReference type="PANTHER" id="PTHR22911:SF79">
    <property type="entry name" value="MOBA-LIKE NTP TRANSFERASE DOMAIN-CONTAINING PROTEIN"/>
    <property type="match status" value="1"/>
</dbReference>
<gene>
    <name evidence="4" type="ORF">KDK95_25685</name>
</gene>
<feature type="transmembrane region" description="Helical" evidence="2">
    <location>
        <begin position="23"/>
        <end position="45"/>
    </location>
</feature>
<feature type="domain" description="EamA" evidence="3">
    <location>
        <begin position="168"/>
        <end position="302"/>
    </location>
</feature>
<feature type="domain" description="EamA" evidence="3">
    <location>
        <begin position="21"/>
        <end position="155"/>
    </location>
</feature>
<feature type="transmembrane region" description="Helical" evidence="2">
    <location>
        <begin position="199"/>
        <end position="221"/>
    </location>
</feature>
<evidence type="ECO:0000259" key="3">
    <source>
        <dbReference type="Pfam" id="PF00892"/>
    </source>
</evidence>
<dbReference type="Proteomes" id="UP000676325">
    <property type="component" value="Unassembled WGS sequence"/>
</dbReference>
<keyword evidence="2" id="KW-0472">Membrane</keyword>
<comment type="similarity">
    <text evidence="1">Belongs to the EamA transporter family.</text>
</comment>
<dbReference type="RefSeq" id="WP_212520858.1">
    <property type="nucleotide sequence ID" value="NZ_JAGSOH010000097.1"/>
</dbReference>
<feature type="transmembrane region" description="Helical" evidence="2">
    <location>
        <begin position="83"/>
        <end position="101"/>
    </location>
</feature>
<name>A0A941IJQ6_9ACTN</name>
<dbReference type="InterPro" id="IPR037185">
    <property type="entry name" value="EmrE-like"/>
</dbReference>
<feature type="transmembrane region" description="Helical" evidence="2">
    <location>
        <begin position="51"/>
        <end position="71"/>
    </location>
</feature>
<feature type="transmembrane region" description="Helical" evidence="2">
    <location>
        <begin position="227"/>
        <end position="245"/>
    </location>
</feature>
<dbReference type="EMBL" id="JAGSOH010000097">
    <property type="protein sequence ID" value="MBR7829724.1"/>
    <property type="molecule type" value="Genomic_DNA"/>
</dbReference>
<sequence>MTLEVELSRPALHAHRTELMRGILPILVCSVLWGAVGLVSTYIPTEASPEAVGACGMFVTGTAMLVARPGARALVRNARGRDRGLQVIGSFGLLAYPLAFFPAVHRLGVALATAITLGSAPLFTGLISRFVERRRLTRRWLQCAPIAVAGTVLMVAGDASAHTVSVVGVILALIPGLSYATASSVAARLIGKGNASGDVYGSMFGTCALWCVPVIVMSGGLHGLIDVRGVAVILFYGCVTNYLCYTLFGGALRYTTAATATTVTLAEGAVGTLLGVFAHGERFALAAWAGLGLLAVALVLLSVPGRRVARAPYTDR</sequence>
<proteinExistence type="inferred from homology"/>
<organism evidence="4 5">
    <name type="scientific">Actinospica acidithermotolerans</name>
    <dbReference type="NCBI Taxonomy" id="2828514"/>
    <lineage>
        <taxon>Bacteria</taxon>
        <taxon>Bacillati</taxon>
        <taxon>Actinomycetota</taxon>
        <taxon>Actinomycetes</taxon>
        <taxon>Catenulisporales</taxon>
        <taxon>Actinospicaceae</taxon>
        <taxon>Actinospica</taxon>
    </lineage>
</organism>
<dbReference type="SUPFAM" id="SSF103481">
    <property type="entry name" value="Multidrug resistance efflux transporter EmrE"/>
    <property type="match status" value="2"/>
</dbReference>
<feature type="transmembrane region" description="Helical" evidence="2">
    <location>
        <begin position="163"/>
        <end position="187"/>
    </location>
</feature>
<keyword evidence="2" id="KW-1133">Transmembrane helix</keyword>
<comment type="caution">
    <text evidence="4">The sequence shown here is derived from an EMBL/GenBank/DDBJ whole genome shotgun (WGS) entry which is preliminary data.</text>
</comment>
<accession>A0A941IJQ6</accession>
<feature type="transmembrane region" description="Helical" evidence="2">
    <location>
        <begin position="283"/>
        <end position="303"/>
    </location>
</feature>
<evidence type="ECO:0000256" key="2">
    <source>
        <dbReference type="SAM" id="Phobius"/>
    </source>
</evidence>
<evidence type="ECO:0000313" key="5">
    <source>
        <dbReference type="Proteomes" id="UP000676325"/>
    </source>
</evidence>
<dbReference type="Pfam" id="PF00892">
    <property type="entry name" value="EamA"/>
    <property type="match status" value="2"/>
</dbReference>
<dbReference type="InterPro" id="IPR000620">
    <property type="entry name" value="EamA_dom"/>
</dbReference>
<evidence type="ECO:0000313" key="4">
    <source>
        <dbReference type="EMBL" id="MBR7829724.1"/>
    </source>
</evidence>
<dbReference type="AlphaFoldDB" id="A0A941IJQ6"/>
<dbReference type="PANTHER" id="PTHR22911">
    <property type="entry name" value="ACYL-MALONYL CONDENSING ENZYME-RELATED"/>
    <property type="match status" value="1"/>
</dbReference>
<protein>
    <submittedName>
        <fullName evidence="4">DMT family transporter</fullName>
    </submittedName>
</protein>
<dbReference type="GO" id="GO:0016020">
    <property type="term" value="C:membrane"/>
    <property type="evidence" value="ECO:0007669"/>
    <property type="project" value="InterPro"/>
</dbReference>
<feature type="transmembrane region" description="Helical" evidence="2">
    <location>
        <begin position="107"/>
        <end position="128"/>
    </location>
</feature>
<evidence type="ECO:0000256" key="1">
    <source>
        <dbReference type="ARBA" id="ARBA00007362"/>
    </source>
</evidence>